<evidence type="ECO:0000256" key="2">
    <source>
        <dbReference type="SAM" id="MobiDB-lite"/>
    </source>
</evidence>
<proteinExistence type="predicted"/>
<dbReference type="GeneID" id="80907781"/>
<gene>
    <name evidence="3" type="ORF">N0V89_004251</name>
</gene>
<dbReference type="EMBL" id="JAPEUX010000003">
    <property type="protein sequence ID" value="KAJ4356221.1"/>
    <property type="molecule type" value="Genomic_DNA"/>
</dbReference>
<organism evidence="3 4">
    <name type="scientific">Didymosphaeria variabile</name>
    <dbReference type="NCBI Taxonomy" id="1932322"/>
    <lineage>
        <taxon>Eukaryota</taxon>
        <taxon>Fungi</taxon>
        <taxon>Dikarya</taxon>
        <taxon>Ascomycota</taxon>
        <taxon>Pezizomycotina</taxon>
        <taxon>Dothideomycetes</taxon>
        <taxon>Pleosporomycetidae</taxon>
        <taxon>Pleosporales</taxon>
        <taxon>Massarineae</taxon>
        <taxon>Didymosphaeriaceae</taxon>
        <taxon>Didymosphaeria</taxon>
    </lineage>
</organism>
<feature type="region of interest" description="Disordered" evidence="2">
    <location>
        <begin position="294"/>
        <end position="313"/>
    </location>
</feature>
<keyword evidence="1" id="KW-0175">Coiled coil</keyword>
<feature type="coiled-coil region" evidence="1">
    <location>
        <begin position="199"/>
        <end position="233"/>
    </location>
</feature>
<protein>
    <submittedName>
        <fullName evidence="3">Uncharacterized protein</fullName>
    </submittedName>
</protein>
<name>A0A9W8XQT8_9PLEO</name>
<dbReference type="AlphaFoldDB" id="A0A9W8XQT8"/>
<dbReference type="Gene3D" id="1.10.287.1490">
    <property type="match status" value="1"/>
</dbReference>
<feature type="region of interest" description="Disordered" evidence="2">
    <location>
        <begin position="243"/>
        <end position="288"/>
    </location>
</feature>
<dbReference type="RefSeq" id="XP_056073347.1">
    <property type="nucleotide sequence ID" value="XM_056213039.1"/>
</dbReference>
<keyword evidence="4" id="KW-1185">Reference proteome</keyword>
<comment type="caution">
    <text evidence="3">The sequence shown here is derived from an EMBL/GenBank/DDBJ whole genome shotgun (WGS) entry which is preliminary data.</text>
</comment>
<reference evidence="3" key="1">
    <citation type="submission" date="2022-10" db="EMBL/GenBank/DDBJ databases">
        <title>Tapping the CABI collections for fungal endophytes: first genome assemblies for Collariella, Neodidymelliopsis, Ascochyta clinopodiicola, Didymella pomorum, Didymosphaeria variabile, Neocosmospora piperis and Neocucurbitaria cava.</title>
        <authorList>
            <person name="Hill R."/>
        </authorList>
    </citation>
    <scope>NUCLEOTIDE SEQUENCE</scope>
    <source>
        <strain evidence="3">IMI 356815</strain>
    </source>
</reference>
<evidence type="ECO:0000313" key="4">
    <source>
        <dbReference type="Proteomes" id="UP001140513"/>
    </source>
</evidence>
<dbReference type="Proteomes" id="UP001140513">
    <property type="component" value="Unassembled WGS sequence"/>
</dbReference>
<evidence type="ECO:0000256" key="1">
    <source>
        <dbReference type="SAM" id="Coils"/>
    </source>
</evidence>
<accession>A0A9W8XQT8</accession>
<sequence>MLELAARRDQEENERLAIERGKLVNTATHNRKEFEQLASNNRQLAEENKKLQNGDLLCDRAWRMIERRDENIQDLQEEAAARKKTIKDMGKVAKAKEKGISDYEADTLRLKQTIASVQQMRDEMVAQRDNTITDLEQDIATKDETVTALSQAVSKLEDTAAANKNSISDLGQEVIAREQEYTDLQASSGKMVAQAEVTITQLKEDAAQMVTTITNLKQEATAKETNVAKLIQKHSRIRRSLRRSLKEVAPDETDSDTEDTQVAQSRREDRIAKLETEEEARNKKMTETVEEQYGKLKENLNNGGVSNLKAGRG</sequence>
<feature type="coiled-coil region" evidence="1">
    <location>
        <begin position="34"/>
        <end position="85"/>
    </location>
</feature>
<evidence type="ECO:0000313" key="3">
    <source>
        <dbReference type="EMBL" id="KAJ4356221.1"/>
    </source>
</evidence>
<feature type="compositionally biased region" description="Basic and acidic residues" evidence="2">
    <location>
        <begin position="265"/>
        <end position="288"/>
    </location>
</feature>
<feature type="compositionally biased region" description="Acidic residues" evidence="2">
    <location>
        <begin position="250"/>
        <end position="259"/>
    </location>
</feature>